<gene>
    <name evidence="2" type="ORF">SSX86_011913</name>
</gene>
<evidence type="ECO:0000313" key="2">
    <source>
        <dbReference type="EMBL" id="KAK9067802.1"/>
    </source>
</evidence>
<dbReference type="InterPro" id="IPR005645">
    <property type="entry name" value="FSH-like_dom"/>
</dbReference>
<dbReference type="Gene3D" id="3.40.50.1820">
    <property type="entry name" value="alpha/beta hydrolase"/>
    <property type="match status" value="1"/>
</dbReference>
<dbReference type="InterPro" id="IPR029058">
    <property type="entry name" value="AB_hydrolase_fold"/>
</dbReference>
<dbReference type="Pfam" id="PF03959">
    <property type="entry name" value="FSH1"/>
    <property type="match status" value="1"/>
</dbReference>
<sequence>MDRYLCLENLERRWGSVTWSSWRRTSEGRKEAIGGDVVEKEWRWREGELRCREEEADYKSMSKHKAMFPTSTNHNMQQRTLIIPKISNLIPLAIPKCRLQFAHTTLNSAINRHSRRQITRSEGSDTTIIKRKPRILCLHGFRTSGEIFRTQMKKWPELVLEKLELFFPDAPFPCNGRSGVEGIFDPPYYEWFQSSKDFQEYENFDECLEYIEECMIKLAPIDGLLGFSQGAILSAALPGLQAKGLALTRVPKIGFVVIISGAKLKNKALAEKAYSLPIQCPSLHFLGDKDFLKPYGIELLKSVENPVVIHHPKAHTIPRLDEESLETMLKFIDRIHDK</sequence>
<feature type="domain" description="Serine hydrolase" evidence="1">
    <location>
        <begin position="131"/>
        <end position="322"/>
    </location>
</feature>
<dbReference type="FunFam" id="3.40.50.1820:FF:000133">
    <property type="entry name" value="esterase AGAP003155"/>
    <property type="match status" value="1"/>
</dbReference>
<dbReference type="AlphaFoldDB" id="A0AAP0D8E1"/>
<dbReference type="SUPFAM" id="SSF53474">
    <property type="entry name" value="alpha/beta-Hydrolases"/>
    <property type="match status" value="1"/>
</dbReference>
<dbReference type="PANTHER" id="PTHR22778">
    <property type="entry name" value="OVARIAN CANCER GENE-2 PROTEIN-RELATED"/>
    <property type="match status" value="1"/>
</dbReference>
<dbReference type="Proteomes" id="UP001408789">
    <property type="component" value="Unassembled WGS sequence"/>
</dbReference>
<reference evidence="2 3" key="1">
    <citation type="submission" date="2024-04" db="EMBL/GenBank/DDBJ databases">
        <title>The reference genome of an endangered Asteraceae, Deinandra increscens subsp. villosa, native to the Central Coast of California.</title>
        <authorList>
            <person name="Guilliams M."/>
            <person name="Hasenstab-Lehman K."/>
            <person name="Meyer R."/>
            <person name="Mcevoy S."/>
        </authorList>
    </citation>
    <scope>NUCLEOTIDE SEQUENCE [LARGE SCALE GENOMIC DNA]</scope>
    <source>
        <tissue evidence="2">Leaf</tissue>
    </source>
</reference>
<organism evidence="2 3">
    <name type="scientific">Deinandra increscens subsp. villosa</name>
    <dbReference type="NCBI Taxonomy" id="3103831"/>
    <lineage>
        <taxon>Eukaryota</taxon>
        <taxon>Viridiplantae</taxon>
        <taxon>Streptophyta</taxon>
        <taxon>Embryophyta</taxon>
        <taxon>Tracheophyta</taxon>
        <taxon>Spermatophyta</taxon>
        <taxon>Magnoliopsida</taxon>
        <taxon>eudicotyledons</taxon>
        <taxon>Gunneridae</taxon>
        <taxon>Pentapetalae</taxon>
        <taxon>asterids</taxon>
        <taxon>campanulids</taxon>
        <taxon>Asterales</taxon>
        <taxon>Asteraceae</taxon>
        <taxon>Asteroideae</taxon>
        <taxon>Heliantheae alliance</taxon>
        <taxon>Madieae</taxon>
        <taxon>Madiinae</taxon>
        <taxon>Deinandra</taxon>
    </lineage>
</organism>
<evidence type="ECO:0000313" key="3">
    <source>
        <dbReference type="Proteomes" id="UP001408789"/>
    </source>
</evidence>
<protein>
    <recommendedName>
        <fullName evidence="1">Serine hydrolase domain-containing protein</fullName>
    </recommendedName>
</protein>
<name>A0AAP0D8E1_9ASTR</name>
<accession>A0AAP0D8E1</accession>
<keyword evidence="3" id="KW-1185">Reference proteome</keyword>
<proteinExistence type="predicted"/>
<dbReference type="EMBL" id="JBCNJP010000014">
    <property type="protein sequence ID" value="KAK9067802.1"/>
    <property type="molecule type" value="Genomic_DNA"/>
</dbReference>
<evidence type="ECO:0000259" key="1">
    <source>
        <dbReference type="Pfam" id="PF03959"/>
    </source>
</evidence>
<comment type="caution">
    <text evidence="2">The sequence shown here is derived from an EMBL/GenBank/DDBJ whole genome shotgun (WGS) entry which is preliminary data.</text>
</comment>
<dbReference type="PANTHER" id="PTHR22778:SF51">
    <property type="entry name" value="DIHYDROFOLATE REDUCTASE"/>
    <property type="match status" value="1"/>
</dbReference>